<gene>
    <name evidence="1" type="ORF">H0E87_009286</name>
</gene>
<dbReference type="EMBL" id="JACEGQ020000004">
    <property type="protein sequence ID" value="KAH8512034.1"/>
    <property type="molecule type" value="Genomic_DNA"/>
</dbReference>
<reference evidence="1" key="1">
    <citation type="journal article" date="2021" name="J. Hered.">
        <title>Genome Assembly of Salicaceae Populus deltoides (Eastern Cottonwood) I-69 Based on Nanopore Sequencing and Hi-C Technologies.</title>
        <authorList>
            <person name="Bai S."/>
            <person name="Wu H."/>
            <person name="Zhang J."/>
            <person name="Pan Z."/>
            <person name="Zhao W."/>
            <person name="Li Z."/>
            <person name="Tong C."/>
        </authorList>
    </citation>
    <scope>NUCLEOTIDE SEQUENCE</scope>
    <source>
        <tissue evidence="1">Leaf</tissue>
    </source>
</reference>
<comment type="caution">
    <text evidence="1">The sequence shown here is derived from an EMBL/GenBank/DDBJ whole genome shotgun (WGS) entry which is preliminary data.</text>
</comment>
<keyword evidence="2" id="KW-1185">Reference proteome</keyword>
<accession>A0A8T2Z381</accession>
<sequence length="52" mass="5777">QDAYVCDNANSFGWTGLPSHIYMASVDAQKKIQSFASGYLSLHIDKMRIPSL</sequence>
<evidence type="ECO:0000313" key="1">
    <source>
        <dbReference type="EMBL" id="KAH8512034.1"/>
    </source>
</evidence>
<proteinExistence type="predicted"/>
<feature type="non-terminal residue" evidence="1">
    <location>
        <position position="52"/>
    </location>
</feature>
<protein>
    <submittedName>
        <fullName evidence="1">Uncharacterized protein</fullName>
    </submittedName>
</protein>
<organism evidence="1 2">
    <name type="scientific">Populus deltoides</name>
    <name type="common">Eastern poplar</name>
    <name type="synonym">Eastern cottonwood</name>
    <dbReference type="NCBI Taxonomy" id="3696"/>
    <lineage>
        <taxon>Eukaryota</taxon>
        <taxon>Viridiplantae</taxon>
        <taxon>Streptophyta</taxon>
        <taxon>Embryophyta</taxon>
        <taxon>Tracheophyta</taxon>
        <taxon>Spermatophyta</taxon>
        <taxon>Magnoliopsida</taxon>
        <taxon>eudicotyledons</taxon>
        <taxon>Gunneridae</taxon>
        <taxon>Pentapetalae</taxon>
        <taxon>rosids</taxon>
        <taxon>fabids</taxon>
        <taxon>Malpighiales</taxon>
        <taxon>Salicaceae</taxon>
        <taxon>Saliceae</taxon>
        <taxon>Populus</taxon>
    </lineage>
</organism>
<evidence type="ECO:0000313" key="2">
    <source>
        <dbReference type="Proteomes" id="UP000807159"/>
    </source>
</evidence>
<dbReference type="AlphaFoldDB" id="A0A8T2Z381"/>
<dbReference type="Proteomes" id="UP000807159">
    <property type="component" value="Chromosome 4"/>
</dbReference>
<name>A0A8T2Z381_POPDE</name>